<feature type="repeat" description="WD" evidence="3">
    <location>
        <begin position="188"/>
        <end position="229"/>
    </location>
</feature>
<dbReference type="InterPro" id="IPR019775">
    <property type="entry name" value="WD40_repeat_CS"/>
</dbReference>
<proteinExistence type="predicted"/>
<feature type="repeat" description="WD" evidence="3">
    <location>
        <begin position="525"/>
        <end position="566"/>
    </location>
</feature>
<dbReference type="SUPFAM" id="SSF50978">
    <property type="entry name" value="WD40 repeat-like"/>
    <property type="match status" value="1"/>
</dbReference>
<keyword evidence="5" id="KW-1185">Reference proteome</keyword>
<dbReference type="RefSeq" id="WP_373657418.1">
    <property type="nucleotide sequence ID" value="NZ_JBGUAW010000029.1"/>
</dbReference>
<organism evidence="4 5">
    <name type="scientific">Thiohalorhabdus methylotrophus</name>
    <dbReference type="NCBI Taxonomy" id="3242694"/>
    <lineage>
        <taxon>Bacteria</taxon>
        <taxon>Pseudomonadati</taxon>
        <taxon>Pseudomonadota</taxon>
        <taxon>Gammaproteobacteria</taxon>
        <taxon>Thiohalorhabdales</taxon>
        <taxon>Thiohalorhabdaceae</taxon>
        <taxon>Thiohalorhabdus</taxon>
    </lineage>
</organism>
<feature type="repeat" description="WD" evidence="3">
    <location>
        <begin position="57"/>
        <end position="98"/>
    </location>
</feature>
<dbReference type="PROSITE" id="PS00678">
    <property type="entry name" value="WD_REPEATS_1"/>
    <property type="match status" value="2"/>
</dbReference>
<dbReference type="SMART" id="SM00320">
    <property type="entry name" value="WD40"/>
    <property type="match status" value="7"/>
</dbReference>
<dbReference type="PROSITE" id="PS50294">
    <property type="entry name" value="WD_REPEATS_REGION"/>
    <property type="match status" value="2"/>
</dbReference>
<name>A0ABV4U1A6_9GAMM</name>
<dbReference type="InterPro" id="IPR011047">
    <property type="entry name" value="Quinoprotein_ADH-like_sf"/>
</dbReference>
<evidence type="ECO:0000313" key="4">
    <source>
        <dbReference type="EMBL" id="MFA9462630.1"/>
    </source>
</evidence>
<keyword evidence="1 3" id="KW-0853">WD repeat</keyword>
<dbReference type="PANTHER" id="PTHR19879:SF9">
    <property type="entry name" value="TRANSCRIPTION INITIATION FACTOR TFIID SUBUNIT 5"/>
    <property type="match status" value="1"/>
</dbReference>
<dbReference type="Gene3D" id="2.130.10.10">
    <property type="entry name" value="YVTN repeat-like/Quinoprotein amine dehydrogenase"/>
    <property type="match status" value="3"/>
</dbReference>
<dbReference type="InterPro" id="IPR015943">
    <property type="entry name" value="WD40/YVTN_repeat-like_dom_sf"/>
</dbReference>
<dbReference type="InterPro" id="IPR001680">
    <property type="entry name" value="WD40_rpt"/>
</dbReference>
<dbReference type="PANTHER" id="PTHR19879">
    <property type="entry name" value="TRANSCRIPTION INITIATION FACTOR TFIID"/>
    <property type="match status" value="1"/>
</dbReference>
<reference evidence="4 5" key="1">
    <citation type="submission" date="2024-08" db="EMBL/GenBank/DDBJ databases">
        <title>Whole-genome sequencing of halo(alkali)philic microorganisms from hypersaline lakes.</title>
        <authorList>
            <person name="Sorokin D.Y."/>
            <person name="Merkel A.Y."/>
            <person name="Messina E."/>
            <person name="Yakimov M."/>
        </authorList>
    </citation>
    <scope>NUCLEOTIDE SEQUENCE [LARGE SCALE GENOMIC DNA]</scope>
    <source>
        <strain evidence="4 5">Cl-TMA</strain>
    </source>
</reference>
<accession>A0ABV4U1A6</accession>
<evidence type="ECO:0000313" key="5">
    <source>
        <dbReference type="Proteomes" id="UP001575181"/>
    </source>
</evidence>
<dbReference type="SUPFAM" id="SSF50998">
    <property type="entry name" value="Quinoprotein alcohol dehydrogenase-like"/>
    <property type="match status" value="1"/>
</dbReference>
<dbReference type="PROSITE" id="PS51257">
    <property type="entry name" value="PROKAR_LIPOPROTEIN"/>
    <property type="match status" value="1"/>
</dbReference>
<keyword evidence="2" id="KW-0677">Repeat</keyword>
<evidence type="ECO:0000256" key="1">
    <source>
        <dbReference type="ARBA" id="ARBA00022574"/>
    </source>
</evidence>
<dbReference type="Proteomes" id="UP001575181">
    <property type="component" value="Unassembled WGS sequence"/>
</dbReference>
<comment type="caution">
    <text evidence="4">The sequence shown here is derived from an EMBL/GenBank/DDBJ whole genome shotgun (WGS) entry which is preliminary data.</text>
</comment>
<evidence type="ECO:0000256" key="2">
    <source>
        <dbReference type="ARBA" id="ARBA00022737"/>
    </source>
</evidence>
<dbReference type="EMBL" id="JBGUAW010000029">
    <property type="protein sequence ID" value="MFA9462630.1"/>
    <property type="molecule type" value="Genomic_DNA"/>
</dbReference>
<dbReference type="CDD" id="cd00200">
    <property type="entry name" value="WD40"/>
    <property type="match status" value="1"/>
</dbReference>
<dbReference type="InterPro" id="IPR036322">
    <property type="entry name" value="WD40_repeat_dom_sf"/>
</dbReference>
<feature type="non-terminal residue" evidence="4">
    <location>
        <position position="591"/>
    </location>
</feature>
<evidence type="ECO:0000256" key="3">
    <source>
        <dbReference type="PROSITE-ProRule" id="PRU00221"/>
    </source>
</evidence>
<gene>
    <name evidence="4" type="ORF">ACERLL_17690</name>
</gene>
<protein>
    <submittedName>
        <fullName evidence="4">WD40 repeat domain-containing protein</fullName>
    </submittedName>
</protein>
<dbReference type="PROSITE" id="PS50082">
    <property type="entry name" value="WD_REPEATS_2"/>
    <property type="match status" value="3"/>
</dbReference>
<dbReference type="Pfam" id="PF00400">
    <property type="entry name" value="WD40"/>
    <property type="match status" value="3"/>
</dbReference>
<sequence>MQKHHSNLATLLSLGCSVLGILWGSAVWANAGKTQTPTPAELEAQLEKWPPQLVIDSGGHSRPVWDVMFSPEGNKLYSTSLDKTVQVWDVRKEKRQKVFRFQRGTGSKGELNAGALSPDGEKLAVGFSDNNIRIIDANTGVIKKTLYGHKSRIGDIKFFPDGRHILSSSMEVRIWDLKTGKTKHILKDAGRNGGIMNVAISPSGNHVAASNPWEPVRLWDARNGNLISRLNNPRSDTFSLAFSPKGRYLVTNADNPVGEGNGLALWNSKTGSFVKIMAVSRVNRQVRFFLFNEEGGKLIVGRERALSKQESKYWIEVFSFPEGERLDSFGGPPKRVFNTYPAAAWDGDSNLVATGGHLDDGAPAIQVWDAANGTVKKFFRDNGQGYISQVGFSKDGSSVAWGVRENKEHGYYNKHGDLKYQLDLLSGQKGKFSNVEEDKGFIRGVRETKGRGLSFSDEDRFAKKWLEVFEYGSPKIKIKADSWARSGRDFVTASLTPSGKTVLIGGRDGRLVSYNANSGEKLQEFVGHGGYVLALAPSPDGRLLVSGSSDQTIRLWEIATGELLVTIFPTRDGEWVAWTPEGFFDASEHGA</sequence>